<keyword evidence="1" id="KW-0812">Transmembrane</keyword>
<feature type="transmembrane region" description="Helical" evidence="1">
    <location>
        <begin position="86"/>
        <end position="104"/>
    </location>
</feature>
<comment type="caution">
    <text evidence="2">The sequence shown here is derived from an EMBL/GenBank/DDBJ whole genome shotgun (WGS) entry which is preliminary data.</text>
</comment>
<evidence type="ECO:0000313" key="3">
    <source>
        <dbReference type="Proteomes" id="UP001456524"/>
    </source>
</evidence>
<keyword evidence="1" id="KW-0472">Membrane</keyword>
<dbReference type="EMBL" id="JBBWUH010000010">
    <property type="protein sequence ID" value="KAK8155766.1"/>
    <property type="molecule type" value="Genomic_DNA"/>
</dbReference>
<sequence>MCFYLPGHHGFSFFSLRCLFCYFCHTALWVQQATGVSHRWYVACDYPSILDHPSLPPSPPPPPPPPLPCFVSGYLALLRYSHPSRLVSLAAVLLAIWMICPTYLPTLLLPPPPPRRIVVATRWHSHLMRCLFLQLLLKSRGRSLAR</sequence>
<reference evidence="2 3" key="1">
    <citation type="journal article" date="2022" name="G3 (Bethesda)">
        <title>Enemy or ally: a genomic approach to elucidate the lifestyle of Phyllosticta citrichinaensis.</title>
        <authorList>
            <person name="Buijs V.A."/>
            <person name="Groenewald J.Z."/>
            <person name="Haridas S."/>
            <person name="LaButti K.M."/>
            <person name="Lipzen A."/>
            <person name="Martin F.M."/>
            <person name="Barry K."/>
            <person name="Grigoriev I.V."/>
            <person name="Crous P.W."/>
            <person name="Seidl M.F."/>
        </authorList>
    </citation>
    <scope>NUCLEOTIDE SEQUENCE [LARGE SCALE GENOMIC DNA]</scope>
    <source>
        <strain evidence="2 3">CBS 129764</strain>
    </source>
</reference>
<name>A0ABR1XI19_9PEZI</name>
<keyword evidence="3" id="KW-1185">Reference proteome</keyword>
<proteinExistence type="predicted"/>
<accession>A0ABR1XI19</accession>
<evidence type="ECO:0000313" key="2">
    <source>
        <dbReference type="EMBL" id="KAK8155766.1"/>
    </source>
</evidence>
<dbReference type="Proteomes" id="UP001456524">
    <property type="component" value="Unassembled WGS sequence"/>
</dbReference>
<gene>
    <name evidence="2" type="ORF">IWX90DRAFT_47333</name>
</gene>
<keyword evidence="1" id="KW-1133">Transmembrane helix</keyword>
<protein>
    <submittedName>
        <fullName evidence="2">Uncharacterized protein</fullName>
    </submittedName>
</protein>
<evidence type="ECO:0000256" key="1">
    <source>
        <dbReference type="SAM" id="Phobius"/>
    </source>
</evidence>
<organism evidence="2 3">
    <name type="scientific">Phyllosticta citrichinensis</name>
    <dbReference type="NCBI Taxonomy" id="1130410"/>
    <lineage>
        <taxon>Eukaryota</taxon>
        <taxon>Fungi</taxon>
        <taxon>Dikarya</taxon>
        <taxon>Ascomycota</taxon>
        <taxon>Pezizomycotina</taxon>
        <taxon>Dothideomycetes</taxon>
        <taxon>Dothideomycetes incertae sedis</taxon>
        <taxon>Botryosphaeriales</taxon>
        <taxon>Phyllostictaceae</taxon>
        <taxon>Phyllosticta</taxon>
    </lineage>
</organism>